<dbReference type="InterPro" id="IPR006121">
    <property type="entry name" value="HMA_dom"/>
</dbReference>
<feature type="domain" description="HMA" evidence="2">
    <location>
        <begin position="41"/>
        <end position="108"/>
    </location>
</feature>
<gene>
    <name evidence="3" type="ORF">SAMN06265371_10247</name>
</gene>
<organism evidence="3 4">
    <name type="scientific">Lutibacter agarilyticus</name>
    <dbReference type="NCBI Taxonomy" id="1109740"/>
    <lineage>
        <taxon>Bacteria</taxon>
        <taxon>Pseudomonadati</taxon>
        <taxon>Bacteroidota</taxon>
        <taxon>Flavobacteriia</taxon>
        <taxon>Flavobacteriales</taxon>
        <taxon>Flavobacteriaceae</taxon>
        <taxon>Lutibacter</taxon>
    </lineage>
</organism>
<dbReference type="SUPFAM" id="SSF55008">
    <property type="entry name" value="HMA, heavy metal-associated domain"/>
    <property type="match status" value="1"/>
</dbReference>
<sequence length="122" mass="13526">MKQLIIAFFSTIAFFSCNEVKKETSTNKQEVTTKEVAADYKSIEVDIEGMTCEIGCARTIQSKLSKVDGVTFAKVDFEAKKGQFTFDTHKVSKNEIIKKIDGIAGGDVYSVTNTKELVEIIN</sequence>
<dbReference type="CDD" id="cd00371">
    <property type="entry name" value="HMA"/>
    <property type="match status" value="1"/>
</dbReference>
<name>A0A238VU84_9FLAO</name>
<reference evidence="3 4" key="1">
    <citation type="submission" date="2017-06" db="EMBL/GenBank/DDBJ databases">
        <authorList>
            <person name="Kim H.J."/>
            <person name="Triplett B.A."/>
        </authorList>
    </citation>
    <scope>NUCLEOTIDE SEQUENCE [LARGE SCALE GENOMIC DNA]</scope>
    <source>
        <strain evidence="3 4">DSM 29150</strain>
    </source>
</reference>
<proteinExistence type="predicted"/>
<evidence type="ECO:0000259" key="2">
    <source>
        <dbReference type="PROSITE" id="PS50846"/>
    </source>
</evidence>
<dbReference type="EMBL" id="FZNT01000002">
    <property type="protein sequence ID" value="SNR37363.1"/>
    <property type="molecule type" value="Genomic_DNA"/>
</dbReference>
<dbReference type="Pfam" id="PF00403">
    <property type="entry name" value="HMA"/>
    <property type="match status" value="1"/>
</dbReference>
<dbReference type="Gene3D" id="3.30.70.100">
    <property type="match status" value="1"/>
</dbReference>
<dbReference type="Proteomes" id="UP000198384">
    <property type="component" value="Unassembled WGS sequence"/>
</dbReference>
<accession>A0A238VU84</accession>
<protein>
    <submittedName>
        <fullName evidence="3">Cu+-exporting ATPase</fullName>
    </submittedName>
</protein>
<dbReference type="PROSITE" id="PS51257">
    <property type="entry name" value="PROKAR_LIPOPROTEIN"/>
    <property type="match status" value="1"/>
</dbReference>
<dbReference type="AlphaFoldDB" id="A0A238VU84"/>
<evidence type="ECO:0000313" key="3">
    <source>
        <dbReference type="EMBL" id="SNR37363.1"/>
    </source>
</evidence>
<evidence type="ECO:0000256" key="1">
    <source>
        <dbReference type="ARBA" id="ARBA00022723"/>
    </source>
</evidence>
<dbReference type="InterPro" id="IPR036163">
    <property type="entry name" value="HMA_dom_sf"/>
</dbReference>
<keyword evidence="4" id="KW-1185">Reference proteome</keyword>
<dbReference type="FunFam" id="3.30.70.100:FF:000001">
    <property type="entry name" value="ATPase copper transporting beta"/>
    <property type="match status" value="1"/>
</dbReference>
<dbReference type="RefSeq" id="WP_089380265.1">
    <property type="nucleotide sequence ID" value="NZ_FZNT01000002.1"/>
</dbReference>
<dbReference type="GO" id="GO:0046872">
    <property type="term" value="F:metal ion binding"/>
    <property type="evidence" value="ECO:0007669"/>
    <property type="project" value="UniProtKB-KW"/>
</dbReference>
<dbReference type="PROSITE" id="PS50846">
    <property type="entry name" value="HMA_2"/>
    <property type="match status" value="1"/>
</dbReference>
<dbReference type="OrthoDB" id="1178902at2"/>
<keyword evidence="1" id="KW-0479">Metal-binding</keyword>
<evidence type="ECO:0000313" key="4">
    <source>
        <dbReference type="Proteomes" id="UP000198384"/>
    </source>
</evidence>